<protein>
    <submittedName>
        <fullName evidence="1">Uncharacterized protein</fullName>
    </submittedName>
</protein>
<proteinExistence type="predicted"/>
<keyword evidence="2" id="KW-1185">Reference proteome</keyword>
<dbReference type="AlphaFoldDB" id="A0A852UW61"/>
<dbReference type="RefSeq" id="WP_179820235.1">
    <property type="nucleotide sequence ID" value="NZ_JACCCO010000001.1"/>
</dbReference>
<organism evidence="1 2">
    <name type="scientific">Streptosporangium sandarakinum</name>
    <dbReference type="NCBI Taxonomy" id="1260955"/>
    <lineage>
        <taxon>Bacteria</taxon>
        <taxon>Bacillati</taxon>
        <taxon>Actinomycetota</taxon>
        <taxon>Actinomycetes</taxon>
        <taxon>Streptosporangiales</taxon>
        <taxon>Streptosporangiaceae</taxon>
        <taxon>Streptosporangium</taxon>
    </lineage>
</organism>
<sequence>MGRYQCPLCSGRHRSEDLPRCSVHTLGYDHACSGCRAAATQTPCGGGR</sequence>
<evidence type="ECO:0000313" key="1">
    <source>
        <dbReference type="EMBL" id="NYF40459.1"/>
    </source>
</evidence>
<dbReference type="Proteomes" id="UP000576393">
    <property type="component" value="Unassembled WGS sequence"/>
</dbReference>
<dbReference type="EMBL" id="JACCCO010000001">
    <property type="protein sequence ID" value="NYF40459.1"/>
    <property type="molecule type" value="Genomic_DNA"/>
</dbReference>
<reference evidence="1 2" key="1">
    <citation type="submission" date="2020-07" db="EMBL/GenBank/DDBJ databases">
        <title>Sequencing the genomes of 1000 actinobacteria strains.</title>
        <authorList>
            <person name="Klenk H.-P."/>
        </authorList>
    </citation>
    <scope>NUCLEOTIDE SEQUENCE [LARGE SCALE GENOMIC DNA]</scope>
    <source>
        <strain evidence="1 2">DSM 45763</strain>
    </source>
</reference>
<evidence type="ECO:0000313" key="2">
    <source>
        <dbReference type="Proteomes" id="UP000576393"/>
    </source>
</evidence>
<accession>A0A852UW61</accession>
<comment type="caution">
    <text evidence="1">The sequence shown here is derived from an EMBL/GenBank/DDBJ whole genome shotgun (WGS) entry which is preliminary data.</text>
</comment>
<gene>
    <name evidence="1" type="ORF">HDA43_002618</name>
</gene>
<name>A0A852UW61_9ACTN</name>